<dbReference type="GO" id="GO:0005506">
    <property type="term" value="F:iron ion binding"/>
    <property type="evidence" value="ECO:0007669"/>
    <property type="project" value="InterPro"/>
</dbReference>
<dbReference type="EMBL" id="NJAJ01000052">
    <property type="protein sequence ID" value="PHM60732.1"/>
    <property type="molecule type" value="Genomic_DNA"/>
</dbReference>
<dbReference type="CDD" id="cd06664">
    <property type="entry name" value="IscU_like"/>
    <property type="match status" value="1"/>
</dbReference>
<organism evidence="2 3">
    <name type="scientific">Xenorhabdus stockiae</name>
    <dbReference type="NCBI Taxonomy" id="351614"/>
    <lineage>
        <taxon>Bacteria</taxon>
        <taxon>Pseudomonadati</taxon>
        <taxon>Pseudomonadota</taxon>
        <taxon>Gammaproteobacteria</taxon>
        <taxon>Enterobacterales</taxon>
        <taxon>Morganellaceae</taxon>
        <taxon>Xenorhabdus</taxon>
    </lineage>
</organism>
<gene>
    <name evidence="2" type="ORF">Xsto_03725</name>
</gene>
<reference evidence="2 3" key="1">
    <citation type="journal article" date="2017" name="Nat. Microbiol.">
        <title>Natural product diversity associated with the nematode symbionts Photorhabdus and Xenorhabdus.</title>
        <authorList>
            <person name="Tobias N.J."/>
            <person name="Wolff H."/>
            <person name="Djahanschiri B."/>
            <person name="Grundmann F."/>
            <person name="Kronenwerth M."/>
            <person name="Shi Y.M."/>
            <person name="Simonyi S."/>
            <person name="Grun P."/>
            <person name="Shapiro-Ilan D."/>
            <person name="Pidot S.J."/>
            <person name="Stinear T.P."/>
            <person name="Ebersberger I."/>
            <person name="Bode H.B."/>
        </authorList>
    </citation>
    <scope>NUCLEOTIDE SEQUENCE [LARGE SCALE GENOMIC DNA]</scope>
    <source>
        <strain evidence="2 3">DSM 17904</strain>
    </source>
</reference>
<accession>A0A2D0KBJ8</accession>
<evidence type="ECO:0000313" key="3">
    <source>
        <dbReference type="Proteomes" id="UP000222366"/>
    </source>
</evidence>
<dbReference type="Proteomes" id="UP000222366">
    <property type="component" value="Unassembled WGS sequence"/>
</dbReference>
<keyword evidence="3" id="KW-1185">Reference proteome</keyword>
<dbReference type="GO" id="GO:0051536">
    <property type="term" value="F:iron-sulfur cluster binding"/>
    <property type="evidence" value="ECO:0007669"/>
    <property type="project" value="InterPro"/>
</dbReference>
<dbReference type="Gene3D" id="3.90.1010.10">
    <property type="match status" value="1"/>
</dbReference>
<name>A0A2D0KBJ8_9GAMM</name>
<evidence type="ECO:0000313" key="2">
    <source>
        <dbReference type="EMBL" id="PHM60732.1"/>
    </source>
</evidence>
<dbReference type="GO" id="GO:0016226">
    <property type="term" value="P:iron-sulfur cluster assembly"/>
    <property type="evidence" value="ECO:0007669"/>
    <property type="project" value="InterPro"/>
</dbReference>
<dbReference type="PANTHER" id="PTHR10093">
    <property type="entry name" value="IRON-SULFUR CLUSTER ASSEMBLY ENZYME NIFU HOMOLOG"/>
    <property type="match status" value="1"/>
</dbReference>
<dbReference type="AlphaFoldDB" id="A0A2D0KBJ8"/>
<protein>
    <submittedName>
        <fullName evidence="2">Nitrogen fixation related protein</fullName>
    </submittedName>
</protein>
<dbReference type="Pfam" id="PF01592">
    <property type="entry name" value="NifU_N"/>
    <property type="match status" value="1"/>
</dbReference>
<dbReference type="RefSeq" id="WP_099125990.1">
    <property type="nucleotide sequence ID" value="NZ_CAWNRH010000129.1"/>
</dbReference>
<sequence>MFNDIITDNFCNPDCQGQLTNPDIQLKLGNPVCGDKVDIDLSLNDEGYINDARFQAWGCTVSLAMSNQFCRQIQGKKLTEVAQLSTSEIDEMLGELQPSQRHCLEMLHALFQQIRMHI</sequence>
<dbReference type="InterPro" id="IPR002871">
    <property type="entry name" value="NIF_FeS_clus_asmbl_NifU_N"/>
</dbReference>
<comment type="caution">
    <text evidence="2">The sequence shown here is derived from an EMBL/GenBank/DDBJ whole genome shotgun (WGS) entry which is preliminary data.</text>
</comment>
<evidence type="ECO:0000259" key="1">
    <source>
        <dbReference type="Pfam" id="PF01592"/>
    </source>
</evidence>
<proteinExistence type="predicted"/>
<dbReference type="SUPFAM" id="SSF82649">
    <property type="entry name" value="SufE/NifU"/>
    <property type="match status" value="1"/>
</dbReference>
<feature type="domain" description="NIF system FeS cluster assembly NifU N-terminal" evidence="1">
    <location>
        <begin position="3"/>
        <end position="106"/>
    </location>
</feature>